<evidence type="ECO:0000313" key="2">
    <source>
        <dbReference type="EMBL" id="WPU65738.1"/>
    </source>
</evidence>
<name>A0AAX4HRD8_9BACT</name>
<sequence length="784" mass="90435">MMQIVYFSQKEQFLTEMETHEGEKVFITPSPAKADGLRTRLTANQPFDVITIAKFTANLVQALWGADDRPAIKRKSELLLIFGILKNKYLPDLGYEQFTQAYNLFSDLRSFTLNEDALTSVLDEQPEIIKQAVQLFWKLLDVTGFLDEHGAYQKIAEGLRSAEEADELKKTYVFWGFQHLNGQQVDLLKALAIRYQVIIPFPISLKDKTKKSDWINWLKDNRVDELQLEIEESFPVGKLLPINSREISLHLKDMLRPYDQIILGVSKLSAEHIDIIPSQEVKFKVPHQLLTPELKEIGRELKNYNGTVLELKKILEDRIKTASSLKHFRAIQLYLEALTSISDLTDEEIKVDQFFLKLLSEVVNLNQPRTAYVPVSSKEMTMDLKDMSTLEEIDRKRRVLLCIDDRFEDIQGLGQNYTESIQKALAALGPLKRNELELLFKQWEFQDLFGHADVTVLMGEGTLKHSLVWKRMFSDIELTKIVKEKPANTRVPKDYFSTLDKKSFNGSFSASKLQTYVDCPRKFYFNYVDKVFPNVLLEKDFDPMTSGTIIHEIIEKFFKENLSLEDLKSLTARIMQIYIKEKNLELPHEVYLQRELIFNHRALNGIQFIRDLETKLGEKIEWKIEEPFKLDEKMALNGRIDCLGVGSKYLLLLDFKSTEFSASSNTDVANYEALQLWAYAHATESQIQNKTVIMGYVVLDDSSKSNLLTSDEEVAKEIKASKLCKIHRFKEEFSEKLKEAQDKMIALSLAIKAEKEFKALPRKSSTCDFCELNKVCVKSELANV</sequence>
<dbReference type="SUPFAM" id="SSF52980">
    <property type="entry name" value="Restriction endonuclease-like"/>
    <property type="match status" value="1"/>
</dbReference>
<dbReference type="InterPro" id="IPR011335">
    <property type="entry name" value="Restrct_endonuc-II-like"/>
</dbReference>
<dbReference type="InterPro" id="IPR011604">
    <property type="entry name" value="PDDEXK-like_dom_sf"/>
</dbReference>
<dbReference type="Gene3D" id="3.90.320.10">
    <property type="match status" value="1"/>
</dbReference>
<accession>A0AAX4HRD8</accession>
<reference evidence="2 3" key="1">
    <citation type="submission" date="2023-11" db="EMBL/GenBank/DDBJ databases">
        <title>Peredibacter starrii A3.12.</title>
        <authorList>
            <person name="Mitchell R.J."/>
        </authorList>
    </citation>
    <scope>NUCLEOTIDE SEQUENCE [LARGE SCALE GENOMIC DNA]</scope>
    <source>
        <strain evidence="2 3">A3.12</strain>
    </source>
</reference>
<gene>
    <name evidence="2" type="ORF">SOO65_03165</name>
</gene>
<evidence type="ECO:0000313" key="3">
    <source>
        <dbReference type="Proteomes" id="UP001324634"/>
    </source>
</evidence>
<dbReference type="AlphaFoldDB" id="A0AAX4HRD8"/>
<organism evidence="2 3">
    <name type="scientific">Peredibacter starrii</name>
    <dbReference type="NCBI Taxonomy" id="28202"/>
    <lineage>
        <taxon>Bacteria</taxon>
        <taxon>Pseudomonadati</taxon>
        <taxon>Bdellovibrionota</taxon>
        <taxon>Bacteriovoracia</taxon>
        <taxon>Bacteriovoracales</taxon>
        <taxon>Bacteriovoracaceae</taxon>
        <taxon>Peredibacter</taxon>
    </lineage>
</organism>
<dbReference type="EMBL" id="CP139487">
    <property type="protein sequence ID" value="WPU65738.1"/>
    <property type="molecule type" value="Genomic_DNA"/>
</dbReference>
<keyword evidence="3" id="KW-1185">Reference proteome</keyword>
<protein>
    <submittedName>
        <fullName evidence="2">PD-(D/E)XK nuclease family protein</fullName>
    </submittedName>
</protein>
<feature type="domain" description="PD-(D/E)XK endonuclease-like" evidence="1">
    <location>
        <begin position="507"/>
        <end position="776"/>
    </location>
</feature>
<proteinExistence type="predicted"/>
<dbReference type="RefSeq" id="WP_321396795.1">
    <property type="nucleotide sequence ID" value="NZ_CP139487.1"/>
</dbReference>
<dbReference type="Pfam" id="PF12705">
    <property type="entry name" value="PDDEXK_1"/>
    <property type="match status" value="1"/>
</dbReference>
<dbReference type="KEGG" id="psti:SOO65_03165"/>
<evidence type="ECO:0000259" key="1">
    <source>
        <dbReference type="Pfam" id="PF12705"/>
    </source>
</evidence>
<dbReference type="Proteomes" id="UP001324634">
    <property type="component" value="Chromosome"/>
</dbReference>
<dbReference type="InterPro" id="IPR038726">
    <property type="entry name" value="PDDEXK_AddAB-type"/>
</dbReference>